<dbReference type="InterPro" id="IPR047655">
    <property type="entry name" value="Transpos_IS630-like"/>
</dbReference>
<organism evidence="2 3">
    <name type="scientific">Streptomyces atratus</name>
    <dbReference type="NCBI Taxonomy" id="1893"/>
    <lineage>
        <taxon>Bacteria</taxon>
        <taxon>Bacillati</taxon>
        <taxon>Actinomycetota</taxon>
        <taxon>Actinomycetes</taxon>
        <taxon>Kitasatosporales</taxon>
        <taxon>Streptomycetaceae</taxon>
        <taxon>Streptomyces</taxon>
    </lineage>
</organism>
<dbReference type="Gene3D" id="3.50.50.60">
    <property type="entry name" value="FAD/NAD(P)-binding domain"/>
    <property type="match status" value="3"/>
</dbReference>
<accession>A0A1K1ZW18</accession>
<dbReference type="Pfam" id="PF13738">
    <property type="entry name" value="Pyr_redox_3"/>
    <property type="match status" value="1"/>
</dbReference>
<protein>
    <submittedName>
        <fullName evidence="2">Predicted flavoprotein CzcO associated with the cation diffusion facilitator CzcD</fullName>
    </submittedName>
</protein>
<dbReference type="SUPFAM" id="SSF51905">
    <property type="entry name" value="FAD/NAD(P)-binding domain"/>
    <property type="match status" value="2"/>
</dbReference>
<dbReference type="InterPro" id="IPR036188">
    <property type="entry name" value="FAD/NAD-bd_sf"/>
</dbReference>
<dbReference type="STRING" id="1893.SAMN02787144_1006117"/>
<dbReference type="InterPro" id="IPR009057">
    <property type="entry name" value="Homeodomain-like_sf"/>
</dbReference>
<feature type="domain" description="Tc1-like transposase DDE" evidence="1">
    <location>
        <begin position="703"/>
        <end position="848"/>
    </location>
</feature>
<proteinExistence type="predicted"/>
<dbReference type="Pfam" id="PF13358">
    <property type="entry name" value="DDE_3"/>
    <property type="match status" value="1"/>
</dbReference>
<dbReference type="Proteomes" id="UP000181909">
    <property type="component" value="Unassembled WGS sequence"/>
</dbReference>
<evidence type="ECO:0000313" key="3">
    <source>
        <dbReference type="Proteomes" id="UP000181909"/>
    </source>
</evidence>
<dbReference type="AlphaFoldDB" id="A0A1K1ZW18"/>
<reference evidence="2 3" key="1">
    <citation type="submission" date="2016-11" db="EMBL/GenBank/DDBJ databases">
        <authorList>
            <person name="Jaros S."/>
            <person name="Januszkiewicz K."/>
            <person name="Wedrychowicz H."/>
        </authorList>
    </citation>
    <scope>NUCLEOTIDE SEQUENCE [LARGE SCALE GENOMIC DNA]</scope>
    <source>
        <strain evidence="2 3">OK807</strain>
    </source>
</reference>
<dbReference type="SUPFAM" id="SSF46689">
    <property type="entry name" value="Homeodomain-like"/>
    <property type="match status" value="2"/>
</dbReference>
<dbReference type="InterPro" id="IPR051209">
    <property type="entry name" value="FAD-bind_Monooxygenase_sf"/>
</dbReference>
<dbReference type="PANTHER" id="PTHR42877">
    <property type="entry name" value="L-ORNITHINE N(5)-MONOOXYGENASE-RELATED"/>
    <property type="match status" value="1"/>
</dbReference>
<dbReference type="EMBL" id="FPJO01000006">
    <property type="protein sequence ID" value="SFX77955.1"/>
    <property type="molecule type" value="Genomic_DNA"/>
</dbReference>
<gene>
    <name evidence="2" type="ORF">SAMN02787144_1006117</name>
</gene>
<dbReference type="Pfam" id="PF13565">
    <property type="entry name" value="HTH_32"/>
    <property type="match status" value="1"/>
</dbReference>
<dbReference type="NCBIfam" id="NF033545">
    <property type="entry name" value="transpos_IS630"/>
    <property type="match status" value="1"/>
</dbReference>
<sequence length="999" mass="111023">MTDPHTTNPAPHEAADASPGHVSVVIVGAGFAGLGTAVRLLQEGYRDLLILERADEVGGTWRDNAYPGCACDVPSRLYSFSFAPNPTWSRRFAPQEEIERYLKRCVDRYGLTPRLRLGCELQRATWDPERLRWDLDTSTGPLSAGLLVMAQGPLSEPAIPSLPGLEGFAGEAFHSAGWKHDLDLSAKRVGVIGTGASAVQFIPHLQRTALQVTVFQRTPSWIAPRQDRPVPAWQRRLFRLAPPVQRLARGWEYMTRETTLPALLGNRTMAALGRREALAHLHRQVKNPELRSKLTPDYALGCKRVLLSDNYYPALVQPNVRVVTDPIASVGPNTVLTTPRGGAQASPGGAASAGATHPVDVLIFGTGFRVTDASYAQRVIGGDGRSLKEVWQGSPQAHLGTTVAGFPNLFLMAGPNTGVGHTSLIYMIESQINYCPAPEILALSCYGFRMSFPGRPSVEFVLTADERDQLVGWSRGTSRLAVRARIVLRCAEPDVVYARVADDLGVSAMTVGKWRKRFAESRLEGLADTDRPGRPKTGLSLSDLEREQLTRWARRAKSSQALALRSRIVLACAEDMSNKRVASRLGTSVSTVARWRRRFVELRLEGLADELRPGRPPSILLDRVEEVVVATLETSPRDATHWSRASMAERTGLSKSTIGRIWRQFDLKPHVQDTFKLSTDPQFVEKVVDVVGLYHHPPEKAVVLCVDEKSQVQALDRSQPVLPMMPGMPERRTHDYQRHGVTSLFAAFDIEDGSVISSLHRRHRAVEFKKFLVKIDKVVPAELDVHLICDNYATHKTPAIKAWLGRHPRFHIHFTPTGSSWINQVERWFGHLTDKLIRRGTHRSVQALEADIRTWIQTWNEDPKPFTWTKSADEILNSLAKYIARISGAGHYLVSTLRLMRSRGLGSVDVRAETQHAYNAELQNRMAPTVWAAGGCSGWYQDRTGRVTTIWPASTWQFRRRTRAIDPDEYVLTASRVAPDQYISDGSDRVGVGEAQPGS</sequence>
<evidence type="ECO:0000259" key="1">
    <source>
        <dbReference type="Pfam" id="PF13358"/>
    </source>
</evidence>
<dbReference type="InterPro" id="IPR012337">
    <property type="entry name" value="RNaseH-like_sf"/>
</dbReference>
<evidence type="ECO:0000313" key="2">
    <source>
        <dbReference type="EMBL" id="SFX77955.1"/>
    </source>
</evidence>
<dbReference type="PRINTS" id="PR00411">
    <property type="entry name" value="PNDRDTASEI"/>
</dbReference>
<dbReference type="Pfam" id="PF13384">
    <property type="entry name" value="HTH_23"/>
    <property type="match status" value="1"/>
</dbReference>
<name>A0A1K1ZW18_STRAR</name>
<dbReference type="InterPro" id="IPR038717">
    <property type="entry name" value="Tc1-like_DDE_dom"/>
</dbReference>
<dbReference type="PANTHER" id="PTHR42877:SF4">
    <property type="entry name" value="FAD_NAD(P)-BINDING DOMAIN-CONTAINING PROTEIN-RELATED"/>
    <property type="match status" value="1"/>
</dbReference>
<dbReference type="SUPFAM" id="SSF53098">
    <property type="entry name" value="Ribonuclease H-like"/>
    <property type="match status" value="1"/>
</dbReference>